<evidence type="ECO:0000313" key="2">
    <source>
        <dbReference type="EMBL" id="GAA2510959.1"/>
    </source>
</evidence>
<dbReference type="EMBL" id="BAAARY010000001">
    <property type="protein sequence ID" value="GAA2510959.1"/>
    <property type="molecule type" value="Genomic_DNA"/>
</dbReference>
<sequence>MSAVRELRRPEHAPPQRQVRSGTGEGVVAVERQLADPGAGPHPVAVYTGTGGRPNRARPVAPAATPVPADLVRDAVKLSAFVRIASEPVNRECQPLTEVSRY</sequence>
<name>A0ABN3MZ07_9ACTN</name>
<evidence type="ECO:0000256" key="1">
    <source>
        <dbReference type="SAM" id="MobiDB-lite"/>
    </source>
</evidence>
<reference evidence="2 3" key="1">
    <citation type="journal article" date="2019" name="Int. J. Syst. Evol. Microbiol.">
        <title>The Global Catalogue of Microorganisms (GCM) 10K type strain sequencing project: providing services to taxonomists for standard genome sequencing and annotation.</title>
        <authorList>
            <consortium name="The Broad Institute Genomics Platform"/>
            <consortium name="The Broad Institute Genome Sequencing Center for Infectious Disease"/>
            <person name="Wu L."/>
            <person name="Ma J."/>
        </authorList>
    </citation>
    <scope>NUCLEOTIDE SEQUENCE [LARGE SCALE GENOMIC DNA]</scope>
    <source>
        <strain evidence="2 3">JCM 3367</strain>
    </source>
</reference>
<proteinExistence type="predicted"/>
<keyword evidence="3" id="KW-1185">Reference proteome</keyword>
<dbReference type="Proteomes" id="UP001499978">
    <property type="component" value="Unassembled WGS sequence"/>
</dbReference>
<accession>A0ABN3MZ07</accession>
<organism evidence="2 3">
    <name type="scientific">Pilimelia columellifera subsp. columellifera</name>
    <dbReference type="NCBI Taxonomy" id="706583"/>
    <lineage>
        <taxon>Bacteria</taxon>
        <taxon>Bacillati</taxon>
        <taxon>Actinomycetota</taxon>
        <taxon>Actinomycetes</taxon>
        <taxon>Micromonosporales</taxon>
        <taxon>Micromonosporaceae</taxon>
        <taxon>Pilimelia</taxon>
    </lineage>
</organism>
<comment type="caution">
    <text evidence="2">The sequence shown here is derived from an EMBL/GenBank/DDBJ whole genome shotgun (WGS) entry which is preliminary data.</text>
</comment>
<protein>
    <submittedName>
        <fullName evidence="2">Uncharacterized protein</fullName>
    </submittedName>
</protein>
<feature type="compositionally biased region" description="Low complexity" evidence="1">
    <location>
        <begin position="53"/>
        <end position="63"/>
    </location>
</feature>
<gene>
    <name evidence="2" type="ORF">GCM10010201_02220</name>
</gene>
<evidence type="ECO:0000313" key="3">
    <source>
        <dbReference type="Proteomes" id="UP001499978"/>
    </source>
</evidence>
<feature type="region of interest" description="Disordered" evidence="1">
    <location>
        <begin position="1"/>
        <end position="63"/>
    </location>
</feature>
<feature type="compositionally biased region" description="Basic and acidic residues" evidence="1">
    <location>
        <begin position="1"/>
        <end position="14"/>
    </location>
</feature>